<keyword evidence="2" id="KW-0472">Membrane</keyword>
<feature type="transmembrane region" description="Helical" evidence="2">
    <location>
        <begin position="82"/>
        <end position="100"/>
    </location>
</feature>
<feature type="transmembrane region" description="Helical" evidence="2">
    <location>
        <begin position="12"/>
        <end position="30"/>
    </location>
</feature>
<gene>
    <name evidence="5" type="ORF">IFR04_003003</name>
</gene>
<proteinExistence type="inferred from homology"/>
<dbReference type="Gene3D" id="3.40.710.10">
    <property type="entry name" value="DD-peptidase/beta-lactamase superfamily"/>
    <property type="match status" value="1"/>
</dbReference>
<evidence type="ECO:0000259" key="4">
    <source>
        <dbReference type="Pfam" id="PF26335"/>
    </source>
</evidence>
<dbReference type="EMBL" id="JAFJYH010000028">
    <property type="protein sequence ID" value="KAG4423858.1"/>
    <property type="molecule type" value="Genomic_DNA"/>
</dbReference>
<organism evidence="5 6">
    <name type="scientific">Cadophora malorum</name>
    <dbReference type="NCBI Taxonomy" id="108018"/>
    <lineage>
        <taxon>Eukaryota</taxon>
        <taxon>Fungi</taxon>
        <taxon>Dikarya</taxon>
        <taxon>Ascomycota</taxon>
        <taxon>Pezizomycotina</taxon>
        <taxon>Leotiomycetes</taxon>
        <taxon>Helotiales</taxon>
        <taxon>Ploettnerulaceae</taxon>
        <taxon>Cadophora</taxon>
    </lineage>
</organism>
<evidence type="ECO:0000313" key="6">
    <source>
        <dbReference type="Proteomes" id="UP000664132"/>
    </source>
</evidence>
<dbReference type="Pfam" id="PF26335">
    <property type="entry name" value="ARB_00930_C"/>
    <property type="match status" value="1"/>
</dbReference>
<evidence type="ECO:0000256" key="2">
    <source>
        <dbReference type="SAM" id="Phobius"/>
    </source>
</evidence>
<dbReference type="OrthoDB" id="10250282at2759"/>
<reference evidence="5" key="1">
    <citation type="submission" date="2021-02" db="EMBL/GenBank/DDBJ databases">
        <title>Genome sequence Cadophora malorum strain M34.</title>
        <authorList>
            <person name="Stefanovic E."/>
            <person name="Vu D."/>
            <person name="Scully C."/>
            <person name="Dijksterhuis J."/>
            <person name="Roader J."/>
            <person name="Houbraken J."/>
        </authorList>
    </citation>
    <scope>NUCLEOTIDE SEQUENCE</scope>
    <source>
        <strain evidence="5">M34</strain>
    </source>
</reference>
<dbReference type="Pfam" id="PF00144">
    <property type="entry name" value="Beta-lactamase"/>
    <property type="match status" value="1"/>
</dbReference>
<dbReference type="PANTHER" id="PTHR22935:SF95">
    <property type="entry name" value="BETA-LACTAMASE-LIKE 1-RELATED"/>
    <property type="match status" value="1"/>
</dbReference>
<dbReference type="InterPro" id="IPR001466">
    <property type="entry name" value="Beta-lactam-related"/>
</dbReference>
<comment type="caution">
    <text evidence="5">The sequence shown here is derived from an EMBL/GenBank/DDBJ whole genome shotgun (WGS) entry which is preliminary data.</text>
</comment>
<feature type="domain" description="Beta-lactamase-like ARB-00930-like C-terminal" evidence="4">
    <location>
        <begin position="532"/>
        <end position="687"/>
    </location>
</feature>
<dbReference type="InterPro" id="IPR058664">
    <property type="entry name" value="ARB_00930-like_C"/>
</dbReference>
<evidence type="ECO:0000259" key="3">
    <source>
        <dbReference type="Pfam" id="PF00144"/>
    </source>
</evidence>
<evidence type="ECO:0000313" key="5">
    <source>
        <dbReference type="EMBL" id="KAG4423858.1"/>
    </source>
</evidence>
<name>A0A8H7WFN4_9HELO</name>
<keyword evidence="2" id="KW-1133">Transmembrane helix</keyword>
<keyword evidence="6" id="KW-1185">Reference proteome</keyword>
<dbReference type="AlphaFoldDB" id="A0A8H7WFN4"/>
<evidence type="ECO:0008006" key="7">
    <source>
        <dbReference type="Google" id="ProtNLM"/>
    </source>
</evidence>
<feature type="transmembrane region" description="Helical" evidence="2">
    <location>
        <begin position="42"/>
        <end position="61"/>
    </location>
</feature>
<protein>
    <recommendedName>
        <fullName evidence="7">Beta-lactamase-related domain-containing protein</fullName>
    </recommendedName>
</protein>
<dbReference type="Proteomes" id="UP000664132">
    <property type="component" value="Unassembled WGS sequence"/>
</dbReference>
<feature type="domain" description="Beta-lactamase-related" evidence="3">
    <location>
        <begin position="202"/>
        <end position="507"/>
    </location>
</feature>
<keyword evidence="2" id="KW-0812">Transmembrane</keyword>
<evidence type="ECO:0000256" key="1">
    <source>
        <dbReference type="ARBA" id="ARBA00038473"/>
    </source>
</evidence>
<dbReference type="PANTHER" id="PTHR22935">
    <property type="entry name" value="PENICILLIN-BINDING PROTEIN"/>
    <property type="match status" value="1"/>
</dbReference>
<accession>A0A8H7WFN4</accession>
<sequence>MSSSIHTALLEGTYLLQAFIAGLEVLQFYSFNTERYTHNLPIHLTHAIAPVLALALLLTVLTQLRLSSPTRKQTLNIEFIKSGLVTILWIWLVVWSWAFWGNRSGHGTVHKIVSTVVSLIFAGLANGAGCPPSGPLLPRPTTLHTSPSLQSATQNLTNLFNQAISGQLQVPWAVPHVSFSIVIVSLDTPNAQTPLWEYHHLATANVNGTKSVDGDSQYLIGSISKLFTDLLLLRTGLRLDDPVTKYLPELESENSPVRWENVTLESLGNHLSGIPATYGYPEIYDLVPLYQLLGFPELPESAWPDCGIIGLNPGCTRQQLLENMKEIHPVSAPFLRPIYSSHSFTILSYALQNATGQNYTQLLDTLILNPLNLRNTGVSPGDDEKAVIPPVQNSWGSDYGDNAPGGGLFSTTRDISTLLLDILSPNPELLTRSQMDDWLKPHSMTTDLKTVVGLPWEIYRAQTLTPAHPHTIDVYTKSGGAFGYASILGVVEQYGIGFSILTAGGKGVEAQNAFEGTLMKVLMPVFEELTRQEAFVYTGNYTNVSDDVEATLKIIIDDGPGLHLTELTRNGSDIFDAFHTIWDAQPVGLGNLTGEFRLYPTDLSKEMTVDGKILIEEDWRMNWDTTVAKPESELPQWEELEDFCTAWQTSDAILYGGESADRFVFVKEKGTGEVVGVRVPSLRLNLTMGC</sequence>
<comment type="similarity">
    <text evidence="1">Belongs to the beta-lactamase family.</text>
</comment>
<dbReference type="InterPro" id="IPR051478">
    <property type="entry name" value="Beta-lactamase-like_AB/R"/>
</dbReference>
<dbReference type="InterPro" id="IPR012338">
    <property type="entry name" value="Beta-lactam/transpept-like"/>
</dbReference>
<dbReference type="SUPFAM" id="SSF56601">
    <property type="entry name" value="beta-lactamase/transpeptidase-like"/>
    <property type="match status" value="1"/>
</dbReference>